<feature type="repeat" description="TPR" evidence="1">
    <location>
        <begin position="532"/>
        <end position="565"/>
    </location>
</feature>
<feature type="region of interest" description="Disordered" evidence="2">
    <location>
        <begin position="577"/>
        <end position="602"/>
    </location>
</feature>
<keyword evidence="3" id="KW-0732">Signal</keyword>
<dbReference type="KEGG" id="mlut:JET14_01885"/>
<dbReference type="Proteomes" id="UP000596083">
    <property type="component" value="Chromosome"/>
</dbReference>
<evidence type="ECO:0000313" key="4">
    <source>
        <dbReference type="EMBL" id="QQM30958.1"/>
    </source>
</evidence>
<proteinExistence type="predicted"/>
<accession>A0A7T7HKQ3</accession>
<dbReference type="Pfam" id="PF00515">
    <property type="entry name" value="TPR_1"/>
    <property type="match status" value="1"/>
</dbReference>
<feature type="repeat" description="TPR" evidence="1">
    <location>
        <begin position="498"/>
        <end position="531"/>
    </location>
</feature>
<reference evidence="4 5" key="1">
    <citation type="submission" date="2020-12" db="EMBL/GenBank/DDBJ databases">
        <authorList>
            <person name="Zheng R.K."/>
            <person name="Sun C.M."/>
        </authorList>
    </citation>
    <scope>NUCLEOTIDE SEQUENCE [LARGE SCALE GENOMIC DNA]</scope>
    <source>
        <strain evidence="4 5">ZRK001</strain>
    </source>
</reference>
<dbReference type="PANTHER" id="PTHR12558">
    <property type="entry name" value="CELL DIVISION CYCLE 16,23,27"/>
    <property type="match status" value="1"/>
</dbReference>
<sequence length="602" mass="64735">MTKTIPMKRLLTTAAFAAMLALPLSASAETDGASEAALDAAMEAVSAESFAGALLAGQTAAFDNDLDRAVAYFRRALQYRPDDAGTNNQLFIALIFNGDLKGAEAQAAKTTDEPQLVPLRELSLALAALSEERYDDAITMLDDFGGSALDELVSELLKAWALTGKGEPDAALAGLEALSGPPWYDLFVNYNAGAIAALSGDTAKARTHLNAALADREGGVTAPDTMLATVIGLAAIEQQAGNTRKALDTVSVAETYGLNAAVLEPIRERIEAGAPVMGLPETARAGAAGVLFEIAAALNQGTADDIVSLYLALAEALNPGSPDVLYLSGVVEAANDRPERALSYFSRIPEDATQYRLAELQQGIALAELDRKDEAIDMLYAMVEDAPDDRRGYLALAGVLSSESRFVEMAEVLDRAADRIGPVAAPEDWSIFYRRGIAYERLKEWEKAEPNFLRALELYPDQPQVLNYLGYSWIDQGMNLEEGLDLINQAVDQRPDDGYIVDSLGWAYYRLGRYEDALRELERAVALDTGDPTINDHLGDAYWQVGRKLEAIYQWNKALAAEPDEDLIPEIKAKIAHGLPAETQDDDSPLAQSPGGDGDSAQ</sequence>
<feature type="repeat" description="TPR" evidence="1">
    <location>
        <begin position="50"/>
        <end position="83"/>
    </location>
</feature>
<dbReference type="InterPro" id="IPR011990">
    <property type="entry name" value="TPR-like_helical_dom_sf"/>
</dbReference>
<organism evidence="4 5">
    <name type="scientific">Martelella lutilitoris</name>
    <dbReference type="NCBI Taxonomy" id="2583532"/>
    <lineage>
        <taxon>Bacteria</taxon>
        <taxon>Pseudomonadati</taxon>
        <taxon>Pseudomonadota</taxon>
        <taxon>Alphaproteobacteria</taxon>
        <taxon>Hyphomicrobiales</taxon>
        <taxon>Aurantimonadaceae</taxon>
        <taxon>Martelella</taxon>
    </lineage>
</organism>
<dbReference type="Gene3D" id="1.25.40.10">
    <property type="entry name" value="Tetratricopeptide repeat domain"/>
    <property type="match status" value="4"/>
</dbReference>
<evidence type="ECO:0000256" key="2">
    <source>
        <dbReference type="SAM" id="MobiDB-lite"/>
    </source>
</evidence>
<feature type="signal peptide" evidence="3">
    <location>
        <begin position="1"/>
        <end position="28"/>
    </location>
</feature>
<evidence type="ECO:0000256" key="3">
    <source>
        <dbReference type="SAM" id="SignalP"/>
    </source>
</evidence>
<dbReference type="SMART" id="SM00028">
    <property type="entry name" value="TPR"/>
    <property type="match status" value="5"/>
</dbReference>
<feature type="repeat" description="TPR" evidence="1">
    <location>
        <begin position="429"/>
        <end position="462"/>
    </location>
</feature>
<dbReference type="PROSITE" id="PS50005">
    <property type="entry name" value="TPR"/>
    <property type="match status" value="4"/>
</dbReference>
<keyword evidence="1" id="KW-0802">TPR repeat</keyword>
<feature type="chain" id="PRO_5032555948" evidence="3">
    <location>
        <begin position="29"/>
        <end position="602"/>
    </location>
</feature>
<dbReference type="AlphaFoldDB" id="A0A7T7HKQ3"/>
<dbReference type="EMBL" id="CP066786">
    <property type="protein sequence ID" value="QQM30958.1"/>
    <property type="molecule type" value="Genomic_DNA"/>
</dbReference>
<dbReference type="Pfam" id="PF13181">
    <property type="entry name" value="TPR_8"/>
    <property type="match status" value="1"/>
</dbReference>
<dbReference type="Pfam" id="PF13414">
    <property type="entry name" value="TPR_11"/>
    <property type="match status" value="1"/>
</dbReference>
<evidence type="ECO:0000256" key="1">
    <source>
        <dbReference type="PROSITE-ProRule" id="PRU00339"/>
    </source>
</evidence>
<name>A0A7T7HKQ3_9HYPH</name>
<dbReference type="SUPFAM" id="SSF48452">
    <property type="entry name" value="TPR-like"/>
    <property type="match status" value="3"/>
</dbReference>
<evidence type="ECO:0000313" key="5">
    <source>
        <dbReference type="Proteomes" id="UP000596083"/>
    </source>
</evidence>
<gene>
    <name evidence="4" type="ORF">JET14_01885</name>
</gene>
<dbReference type="RefSeq" id="WP_200336554.1">
    <property type="nucleotide sequence ID" value="NZ_CP066786.1"/>
</dbReference>
<protein>
    <submittedName>
        <fullName evidence="4">Tetratricopeptide repeat protein</fullName>
    </submittedName>
</protein>
<dbReference type="PANTHER" id="PTHR12558:SF13">
    <property type="entry name" value="CELL DIVISION CYCLE PROTEIN 27 HOMOLOG"/>
    <property type="match status" value="1"/>
</dbReference>
<dbReference type="InterPro" id="IPR019734">
    <property type="entry name" value="TPR_rpt"/>
</dbReference>